<name>A0A3N0Y2E2_ANAGA</name>
<evidence type="ECO:0000256" key="4">
    <source>
        <dbReference type="SAM" id="MobiDB-lite"/>
    </source>
</evidence>
<keyword evidence="6" id="KW-1185">Reference proteome</keyword>
<dbReference type="InterPro" id="IPR002209">
    <property type="entry name" value="Fibroblast_GF_fam"/>
</dbReference>
<dbReference type="GO" id="GO:0005576">
    <property type="term" value="C:extracellular region"/>
    <property type="evidence" value="ECO:0007669"/>
    <property type="project" value="UniProtKB-SubCell"/>
</dbReference>
<evidence type="ECO:0000256" key="2">
    <source>
        <dbReference type="ARBA" id="ARBA00007936"/>
    </source>
</evidence>
<proteinExistence type="inferred from homology"/>
<evidence type="ECO:0000256" key="1">
    <source>
        <dbReference type="ARBA" id="ARBA00004613"/>
    </source>
</evidence>
<dbReference type="SUPFAM" id="SSF50353">
    <property type="entry name" value="Cytokine"/>
    <property type="match status" value="1"/>
</dbReference>
<dbReference type="InterPro" id="IPR008996">
    <property type="entry name" value="IL1/FGF"/>
</dbReference>
<evidence type="ECO:0000313" key="5">
    <source>
        <dbReference type="EMBL" id="ROL28033.1"/>
    </source>
</evidence>
<dbReference type="Gene3D" id="2.80.10.50">
    <property type="match status" value="1"/>
</dbReference>
<dbReference type="Proteomes" id="UP000281406">
    <property type="component" value="Unassembled WGS sequence"/>
</dbReference>
<dbReference type="AlphaFoldDB" id="A0A3N0Y2E2"/>
<dbReference type="EMBL" id="RJVU01053643">
    <property type="protein sequence ID" value="ROL28033.1"/>
    <property type="molecule type" value="Genomic_DNA"/>
</dbReference>
<dbReference type="Pfam" id="PF00167">
    <property type="entry name" value="FGF"/>
    <property type="match status" value="1"/>
</dbReference>
<comment type="caution">
    <text evidence="5">The sequence shown here is derived from an EMBL/GenBank/DDBJ whole genome shotgun (WGS) entry which is preliminary data.</text>
</comment>
<evidence type="ECO:0000256" key="3">
    <source>
        <dbReference type="ARBA" id="ARBA00022525"/>
    </source>
</evidence>
<organism evidence="5 6">
    <name type="scientific">Anabarilius grahami</name>
    <name type="common">Kanglang fish</name>
    <name type="synonym">Barilius grahami</name>
    <dbReference type="NCBI Taxonomy" id="495550"/>
    <lineage>
        <taxon>Eukaryota</taxon>
        <taxon>Metazoa</taxon>
        <taxon>Chordata</taxon>
        <taxon>Craniata</taxon>
        <taxon>Vertebrata</taxon>
        <taxon>Euteleostomi</taxon>
        <taxon>Actinopterygii</taxon>
        <taxon>Neopterygii</taxon>
        <taxon>Teleostei</taxon>
        <taxon>Ostariophysi</taxon>
        <taxon>Cypriniformes</taxon>
        <taxon>Xenocyprididae</taxon>
        <taxon>Xenocypridinae</taxon>
        <taxon>Xenocypridinae incertae sedis</taxon>
        <taxon>Anabarilius</taxon>
    </lineage>
</organism>
<dbReference type="PANTHER" id="PTHR11486">
    <property type="entry name" value="FIBROBLAST GROWTH FACTOR"/>
    <property type="match status" value="1"/>
</dbReference>
<accession>A0A3N0Y2E2</accession>
<dbReference type="CDD" id="cd23310">
    <property type="entry name" value="beta-trefoil_FGF19-like"/>
    <property type="match status" value="1"/>
</dbReference>
<reference evidence="5 6" key="1">
    <citation type="submission" date="2018-10" db="EMBL/GenBank/DDBJ databases">
        <title>Genome assembly for a Yunnan-Guizhou Plateau 3E fish, Anabarilius grahami (Regan), and its evolutionary and genetic applications.</title>
        <authorList>
            <person name="Jiang W."/>
        </authorList>
    </citation>
    <scope>NUCLEOTIDE SEQUENCE [LARGE SCALE GENOMIC DNA]</scope>
    <source>
        <strain evidence="5">AG-KIZ</strain>
        <tissue evidence="5">Muscle</tissue>
    </source>
</reference>
<protein>
    <submittedName>
        <fullName evidence="5">Fibroblast growth factor 19</fullName>
    </submittedName>
</protein>
<comment type="similarity">
    <text evidence="2">Belongs to the heparin-binding growth factors family.</text>
</comment>
<dbReference type="SMART" id="SM00442">
    <property type="entry name" value="FGF"/>
    <property type="match status" value="1"/>
</dbReference>
<dbReference type="GO" id="GO:0008083">
    <property type="term" value="F:growth factor activity"/>
    <property type="evidence" value="ECO:0007669"/>
    <property type="project" value="InterPro"/>
</dbReference>
<evidence type="ECO:0000313" key="6">
    <source>
        <dbReference type="Proteomes" id="UP000281406"/>
    </source>
</evidence>
<dbReference type="OrthoDB" id="5987799at2759"/>
<gene>
    <name evidence="5" type="ORF">DPX16_11163</name>
</gene>
<sequence length="223" mass="25122">MMRQRDLIRSKSEGESKGWERAADGQKDVNPPRSSRTTNVLLPFSTQVRERLLYTENRLQGMFLEINPDGSVRGSPRCGVVRCAAGVLELRSVKAGETVIKSVATSLYLCVDDEDNLRGQLQYSEKDCTFQEMLLEDGYSYFLSPHNQLPVSLLSKKSGQKHGAPFSRFLPIMNTVVGRGEDSQIQEGKQYIQDINLDSDDPLGMRHQSHIQTLFSPSMHTKK</sequence>
<feature type="compositionally biased region" description="Basic and acidic residues" evidence="4">
    <location>
        <begin position="1"/>
        <end position="27"/>
    </location>
</feature>
<keyword evidence="3" id="KW-0964">Secreted</keyword>
<comment type="subcellular location">
    <subcellularLocation>
        <location evidence="1">Secreted</location>
    </subcellularLocation>
</comment>
<feature type="region of interest" description="Disordered" evidence="4">
    <location>
        <begin position="1"/>
        <end position="38"/>
    </location>
</feature>